<name>A0A370TLM7_9HELO</name>
<evidence type="ECO:0000313" key="1">
    <source>
        <dbReference type="EMBL" id="RDL36430.1"/>
    </source>
</evidence>
<proteinExistence type="predicted"/>
<dbReference type="RefSeq" id="XP_031869086.1">
    <property type="nucleotide sequence ID" value="XM_032014405.1"/>
</dbReference>
<accession>A0A370TLM7</accession>
<evidence type="ECO:0000313" key="2">
    <source>
        <dbReference type="Proteomes" id="UP000254866"/>
    </source>
</evidence>
<comment type="caution">
    <text evidence="1">The sequence shown here is derived from an EMBL/GenBank/DDBJ whole genome shotgun (WGS) entry which is preliminary data.</text>
</comment>
<organism evidence="1 2">
    <name type="scientific">Venustampulla echinocandica</name>
    <dbReference type="NCBI Taxonomy" id="2656787"/>
    <lineage>
        <taxon>Eukaryota</taxon>
        <taxon>Fungi</taxon>
        <taxon>Dikarya</taxon>
        <taxon>Ascomycota</taxon>
        <taxon>Pezizomycotina</taxon>
        <taxon>Leotiomycetes</taxon>
        <taxon>Helotiales</taxon>
        <taxon>Pleuroascaceae</taxon>
        <taxon>Venustampulla</taxon>
    </lineage>
</organism>
<dbReference type="Proteomes" id="UP000254866">
    <property type="component" value="Unassembled WGS sequence"/>
</dbReference>
<dbReference type="GeneID" id="43598631"/>
<dbReference type="EMBL" id="NPIC01000004">
    <property type="protein sequence ID" value="RDL36430.1"/>
    <property type="molecule type" value="Genomic_DNA"/>
</dbReference>
<reference evidence="1 2" key="1">
    <citation type="journal article" date="2018" name="IMA Fungus">
        <title>IMA Genome-F 9: Draft genome sequence of Annulohypoxylon stygium, Aspergillus mulundensis, Berkeleyomyces basicola (syn. Thielaviopsis basicola), Ceratocystis smalleyi, two Cercospora beticola strains, Coleophoma cylindrospora, Fusarium fracticaudum, Phialophora cf. hyalina, and Morchella septimelata.</title>
        <authorList>
            <person name="Wingfield B.D."/>
            <person name="Bills G.F."/>
            <person name="Dong Y."/>
            <person name="Huang W."/>
            <person name="Nel W.J."/>
            <person name="Swalarsk-Parry B.S."/>
            <person name="Vaghefi N."/>
            <person name="Wilken P.M."/>
            <person name="An Z."/>
            <person name="de Beer Z.W."/>
            <person name="De Vos L."/>
            <person name="Chen L."/>
            <person name="Duong T.A."/>
            <person name="Gao Y."/>
            <person name="Hammerbacher A."/>
            <person name="Kikkert J.R."/>
            <person name="Li Y."/>
            <person name="Li H."/>
            <person name="Li K."/>
            <person name="Li Q."/>
            <person name="Liu X."/>
            <person name="Ma X."/>
            <person name="Naidoo K."/>
            <person name="Pethybridge S.J."/>
            <person name="Sun J."/>
            <person name="Steenkamp E.T."/>
            <person name="van der Nest M.A."/>
            <person name="van Wyk S."/>
            <person name="Wingfield M.J."/>
            <person name="Xiong C."/>
            <person name="Yue Q."/>
            <person name="Zhang X."/>
        </authorList>
    </citation>
    <scope>NUCLEOTIDE SEQUENCE [LARGE SCALE GENOMIC DNA]</scope>
    <source>
        <strain evidence="1 2">BP 5553</strain>
    </source>
</reference>
<protein>
    <submittedName>
        <fullName evidence="1">Uncharacterized protein</fullName>
    </submittedName>
</protein>
<keyword evidence="2" id="KW-1185">Reference proteome</keyword>
<dbReference type="AlphaFoldDB" id="A0A370TLM7"/>
<dbReference type="OrthoDB" id="1535081at2759"/>
<sequence length="102" mass="11040">MAWTNIPASNIIQATAGDSFVDNLPEAREILIDLCRLLIASLERPSEAVQRMGWAEPVRAAHCRLAVNIGLFEHLQDLGEDGITVKALAKDPVAQGSSSMRS</sequence>
<gene>
    <name evidence="1" type="ORF">BP5553_05782</name>
</gene>